<organism evidence="1 2">
    <name type="scientific">Jiangella rhizosphaerae</name>
    <dbReference type="NCBI Taxonomy" id="2293569"/>
    <lineage>
        <taxon>Bacteria</taxon>
        <taxon>Bacillati</taxon>
        <taxon>Actinomycetota</taxon>
        <taxon>Actinomycetes</taxon>
        <taxon>Jiangellales</taxon>
        <taxon>Jiangellaceae</taxon>
        <taxon>Jiangella</taxon>
    </lineage>
</organism>
<dbReference type="AlphaFoldDB" id="A0A418KI89"/>
<gene>
    <name evidence="1" type="ORF">DY240_26735</name>
</gene>
<evidence type="ECO:0000313" key="1">
    <source>
        <dbReference type="EMBL" id="RIQ12679.1"/>
    </source>
</evidence>
<comment type="caution">
    <text evidence="1">The sequence shown here is derived from an EMBL/GenBank/DDBJ whole genome shotgun (WGS) entry which is preliminary data.</text>
</comment>
<sequence>MIIRVGLVWRSLGLPVPLLPHSLAANGQLSGDGEDVGTPRPWRARFARFAGSWTAMIINDRLHHEDYLSITMTVRVLTLG</sequence>
<proteinExistence type="predicted"/>
<accession>A0A418KI89</accession>
<name>A0A418KI89_9ACTN</name>
<evidence type="ECO:0000313" key="2">
    <source>
        <dbReference type="Proteomes" id="UP000284057"/>
    </source>
</evidence>
<dbReference type="EMBL" id="QUAL01000396">
    <property type="protein sequence ID" value="RIQ12679.1"/>
    <property type="molecule type" value="Genomic_DNA"/>
</dbReference>
<dbReference type="Proteomes" id="UP000284057">
    <property type="component" value="Unassembled WGS sequence"/>
</dbReference>
<reference evidence="1 2" key="1">
    <citation type="submission" date="2018-09" db="EMBL/GenBank/DDBJ databases">
        <title>Isolation, diversity and antifungal activity of actinobacteria from wheat.</title>
        <authorList>
            <person name="Han C."/>
        </authorList>
    </citation>
    <scope>NUCLEOTIDE SEQUENCE [LARGE SCALE GENOMIC DNA]</scope>
    <source>
        <strain evidence="1 2">NEAU-YY265</strain>
    </source>
</reference>
<keyword evidence="2" id="KW-1185">Reference proteome</keyword>
<protein>
    <submittedName>
        <fullName evidence="1">Uncharacterized protein</fullName>
    </submittedName>
</protein>